<keyword evidence="2" id="KW-0031">Aminopeptidase</keyword>
<accession>A0A498CNT9</accession>
<dbReference type="Proteomes" id="UP000276301">
    <property type="component" value="Unassembled WGS sequence"/>
</dbReference>
<gene>
    <name evidence="2" type="ORF">D4A47_03670</name>
</gene>
<sequence length="383" mass="41476">MIPINFEKRRAAVARKVEEAGFDVYLGTRTAALHYLGGVFMPWRGIVIVTKHGDCRFVYWKGDSERVRLEGPPMKLATYGVSNMIDVAVGELVDLGVADGKIGVDLELFGNAQLAPGMLTASEYLALCRALPGADIQNGVALLDDVILLKDEAEIERLRLATAAGDYGYACGLAAIKPGVTENHIAGVIEKAIRDKGSYWSWSVTAGTEVGSGERTAYLGGVTNISTERKIRKNEFVILDLHPAVDLYYADISVPAFIGRPNDKQKHLIECWETAVATVFDAIRPGVAIADVVRKGVAVYERFGLAEYGVNGFGHGLGVCARTAPAIKSYCKAEFLPGMVFALGAHLYQPGVGGMRLEYPVMVGKERAESLGSTEFRTHYVEL</sequence>
<dbReference type="InterPro" id="IPR000994">
    <property type="entry name" value="Pept_M24"/>
</dbReference>
<dbReference type="AlphaFoldDB" id="A0A498CNT9"/>
<dbReference type="InterPro" id="IPR050659">
    <property type="entry name" value="Peptidase_M24B"/>
</dbReference>
<keyword evidence="2" id="KW-0645">Protease</keyword>
<feature type="domain" description="Peptidase M24" evidence="1">
    <location>
        <begin position="158"/>
        <end position="363"/>
    </location>
</feature>
<evidence type="ECO:0000313" key="2">
    <source>
        <dbReference type="EMBL" id="RLL13574.1"/>
    </source>
</evidence>
<dbReference type="RefSeq" id="WP_121586195.1">
    <property type="nucleotide sequence ID" value="NZ_RCHT01000003.1"/>
</dbReference>
<dbReference type="InterPro" id="IPR029149">
    <property type="entry name" value="Creatin/AminoP/Spt16_N"/>
</dbReference>
<evidence type="ECO:0000259" key="1">
    <source>
        <dbReference type="Pfam" id="PF00557"/>
    </source>
</evidence>
<dbReference type="CDD" id="cd01066">
    <property type="entry name" value="APP_MetAP"/>
    <property type="match status" value="1"/>
</dbReference>
<dbReference type="GO" id="GO:0004177">
    <property type="term" value="F:aminopeptidase activity"/>
    <property type="evidence" value="ECO:0007669"/>
    <property type="project" value="UniProtKB-KW"/>
</dbReference>
<protein>
    <submittedName>
        <fullName evidence="2">Aminopeptidase P family protein</fullName>
    </submittedName>
</protein>
<dbReference type="Gene3D" id="3.90.230.10">
    <property type="entry name" value="Creatinase/methionine aminopeptidase superfamily"/>
    <property type="match status" value="1"/>
</dbReference>
<keyword evidence="2" id="KW-0378">Hydrolase</keyword>
<name>A0A498CNT9_9FIRM</name>
<keyword evidence="3" id="KW-1185">Reference proteome</keyword>
<dbReference type="PANTHER" id="PTHR46112">
    <property type="entry name" value="AMINOPEPTIDASE"/>
    <property type="match status" value="1"/>
</dbReference>
<proteinExistence type="predicted"/>
<dbReference type="EMBL" id="RCHT01000003">
    <property type="protein sequence ID" value="RLL13574.1"/>
    <property type="molecule type" value="Genomic_DNA"/>
</dbReference>
<dbReference type="Pfam" id="PF00557">
    <property type="entry name" value="Peptidase_M24"/>
    <property type="match status" value="1"/>
</dbReference>
<dbReference type="SUPFAM" id="SSF55920">
    <property type="entry name" value="Creatinase/aminopeptidase"/>
    <property type="match status" value="1"/>
</dbReference>
<dbReference type="Gene3D" id="3.40.350.10">
    <property type="entry name" value="Creatinase/prolidase N-terminal domain"/>
    <property type="match status" value="1"/>
</dbReference>
<organism evidence="2 3">
    <name type="scientific">Anaerotruncus massiliensis</name>
    <name type="common">ex Liu et al. 2021</name>
    <dbReference type="NCBI Taxonomy" id="2321404"/>
    <lineage>
        <taxon>Bacteria</taxon>
        <taxon>Bacillati</taxon>
        <taxon>Bacillota</taxon>
        <taxon>Clostridia</taxon>
        <taxon>Eubacteriales</taxon>
        <taxon>Oscillospiraceae</taxon>
        <taxon>Anaerotruncus</taxon>
    </lineage>
</organism>
<dbReference type="PANTHER" id="PTHR46112:SF2">
    <property type="entry name" value="XAA-PRO AMINOPEPTIDASE P-RELATED"/>
    <property type="match status" value="1"/>
</dbReference>
<reference evidence="2 3" key="1">
    <citation type="submission" date="2018-10" db="EMBL/GenBank/DDBJ databases">
        <title>Anaerotruncus faecis sp. nov., isolated from human feces.</title>
        <authorList>
            <person name="Wang Y.-J."/>
        </authorList>
    </citation>
    <scope>NUCLEOTIDE SEQUENCE [LARGE SCALE GENOMIC DNA]</scope>
    <source>
        <strain evidence="2 3">22A2-44</strain>
    </source>
</reference>
<comment type="caution">
    <text evidence="2">The sequence shown here is derived from an EMBL/GenBank/DDBJ whole genome shotgun (WGS) entry which is preliminary data.</text>
</comment>
<evidence type="ECO:0000313" key="3">
    <source>
        <dbReference type="Proteomes" id="UP000276301"/>
    </source>
</evidence>
<dbReference type="InterPro" id="IPR036005">
    <property type="entry name" value="Creatinase/aminopeptidase-like"/>
</dbReference>
<dbReference type="SUPFAM" id="SSF53092">
    <property type="entry name" value="Creatinase/prolidase N-terminal domain"/>
    <property type="match status" value="1"/>
</dbReference>